<feature type="transmembrane region" description="Helical" evidence="1">
    <location>
        <begin position="200"/>
        <end position="221"/>
    </location>
</feature>
<reference evidence="4 5" key="1">
    <citation type="submission" date="2023-09" db="EMBL/GenBank/DDBJ databases">
        <authorList>
            <person name="Rey-Velasco X."/>
        </authorList>
    </citation>
    <scope>NUCLEOTIDE SEQUENCE [LARGE SCALE GENOMIC DNA]</scope>
    <source>
        <strain evidence="4 5">P007</strain>
    </source>
</reference>
<dbReference type="Proteomes" id="UP001250662">
    <property type="component" value="Unassembled WGS sequence"/>
</dbReference>
<organism evidence="4 5">
    <name type="scientific">Croceitalea vernalis</name>
    <dbReference type="NCBI Taxonomy" id="3075599"/>
    <lineage>
        <taxon>Bacteria</taxon>
        <taxon>Pseudomonadati</taxon>
        <taxon>Bacteroidota</taxon>
        <taxon>Flavobacteriia</taxon>
        <taxon>Flavobacteriales</taxon>
        <taxon>Flavobacteriaceae</taxon>
        <taxon>Croceitalea</taxon>
    </lineage>
</organism>
<sequence length="357" mass="40707">MSRFFTILFLLCTFQPQFAQVTKDTLKVGFTTAPPFIIQEDGLLEGINVWLWKQVAEDLELNYELVQLDFADMLDSLKQGNLDVSINPLTITGDRSKEMEFTHSFFASHSTIAVAQQSSLQRVKHFFSAFFHINFLRGFLFLLVMLLFFGCITWLAEHKGNPEHFRPGWRGLWDGLWWSMVTLSTVGYGDKAPKTRMGKVAALGLMFSGLLFVSGLTASIASSLTVNQLANSSEDFNSFKKRAVGTVKSSEADDFLKTHFFRDINLYKGVVPGLQDLNAQKIDAFIYDEPILQYRIRKDSSLRKLELLPIKFDVQFYAFGIKKDSVLLEQAISQRILEIIETQEWEVVLSEFSLTEL</sequence>
<feature type="transmembrane region" description="Helical" evidence="1">
    <location>
        <begin position="135"/>
        <end position="156"/>
    </location>
</feature>
<dbReference type="RefSeq" id="WP_311387686.1">
    <property type="nucleotide sequence ID" value="NZ_JAVRHU010000002.1"/>
</dbReference>
<evidence type="ECO:0000313" key="5">
    <source>
        <dbReference type="Proteomes" id="UP001250662"/>
    </source>
</evidence>
<dbReference type="EMBL" id="JAVRHU010000002">
    <property type="protein sequence ID" value="MDT0621638.1"/>
    <property type="molecule type" value="Genomic_DNA"/>
</dbReference>
<dbReference type="Pfam" id="PF07885">
    <property type="entry name" value="Ion_trans_2"/>
    <property type="match status" value="1"/>
</dbReference>
<keyword evidence="1" id="KW-0472">Membrane</keyword>
<evidence type="ECO:0000313" key="4">
    <source>
        <dbReference type="EMBL" id="MDT0621638.1"/>
    </source>
</evidence>
<dbReference type="Gene3D" id="1.10.287.70">
    <property type="match status" value="1"/>
</dbReference>
<keyword evidence="1" id="KW-1133">Transmembrane helix</keyword>
<dbReference type="SUPFAM" id="SSF53850">
    <property type="entry name" value="Periplasmic binding protein-like II"/>
    <property type="match status" value="1"/>
</dbReference>
<proteinExistence type="predicted"/>
<accession>A0ABU3BHI7</accession>
<dbReference type="SUPFAM" id="SSF81324">
    <property type="entry name" value="Voltage-gated potassium channels"/>
    <property type="match status" value="1"/>
</dbReference>
<dbReference type="InterPro" id="IPR015683">
    <property type="entry name" value="Ionotropic_Glu_rcpt"/>
</dbReference>
<dbReference type="InterPro" id="IPR001638">
    <property type="entry name" value="Solute-binding_3/MltF_N"/>
</dbReference>
<feature type="chain" id="PRO_5046510994" evidence="2">
    <location>
        <begin position="20"/>
        <end position="357"/>
    </location>
</feature>
<name>A0ABU3BHI7_9FLAO</name>
<dbReference type="PRINTS" id="PR00169">
    <property type="entry name" value="KCHANNEL"/>
</dbReference>
<dbReference type="Gene3D" id="3.40.190.10">
    <property type="entry name" value="Periplasmic binding protein-like II"/>
    <property type="match status" value="2"/>
</dbReference>
<dbReference type="PANTHER" id="PTHR18966">
    <property type="entry name" value="IONOTROPIC GLUTAMATE RECEPTOR"/>
    <property type="match status" value="1"/>
</dbReference>
<evidence type="ECO:0000259" key="3">
    <source>
        <dbReference type="SMART" id="SM00062"/>
    </source>
</evidence>
<gene>
    <name evidence="4" type="ORF">RM520_08370</name>
</gene>
<feature type="domain" description="Solute-binding protein family 3/N-terminal" evidence="3">
    <location>
        <begin position="25"/>
        <end position="349"/>
    </location>
</feature>
<feature type="signal peptide" evidence="2">
    <location>
        <begin position="1"/>
        <end position="19"/>
    </location>
</feature>
<protein>
    <submittedName>
        <fullName evidence="4">Transporter substrate-binding domain-containing protein</fullName>
    </submittedName>
</protein>
<comment type="caution">
    <text evidence="4">The sequence shown here is derived from an EMBL/GenBank/DDBJ whole genome shotgun (WGS) entry which is preliminary data.</text>
</comment>
<evidence type="ECO:0000256" key="1">
    <source>
        <dbReference type="SAM" id="Phobius"/>
    </source>
</evidence>
<evidence type="ECO:0000256" key="2">
    <source>
        <dbReference type="SAM" id="SignalP"/>
    </source>
</evidence>
<keyword evidence="2" id="KW-0732">Signal</keyword>
<dbReference type="Pfam" id="PF00497">
    <property type="entry name" value="SBP_bac_3"/>
    <property type="match status" value="1"/>
</dbReference>
<dbReference type="InterPro" id="IPR013099">
    <property type="entry name" value="K_chnl_dom"/>
</dbReference>
<dbReference type="SMART" id="SM00062">
    <property type="entry name" value="PBPb"/>
    <property type="match status" value="1"/>
</dbReference>
<keyword evidence="5" id="KW-1185">Reference proteome</keyword>
<keyword evidence="1" id="KW-0812">Transmembrane</keyword>